<evidence type="ECO:0000256" key="4">
    <source>
        <dbReference type="ARBA" id="ARBA00023098"/>
    </source>
</evidence>
<dbReference type="InterPro" id="IPR033175">
    <property type="entry name" value="PSD-A"/>
</dbReference>
<evidence type="ECO:0000256" key="9">
    <source>
        <dbReference type="ARBA" id="ARBA00023264"/>
    </source>
</evidence>
<keyword evidence="12" id="KW-0812">Transmembrane</keyword>
<keyword evidence="4 11" id="KW-0443">Lipid metabolism</keyword>
<feature type="transmembrane region" description="Helical" evidence="12">
    <location>
        <begin position="30"/>
        <end position="50"/>
    </location>
</feature>
<keyword evidence="2 11" id="KW-0444">Lipid biosynthesis</keyword>
<dbReference type="Pfam" id="PF02666">
    <property type="entry name" value="PS_Dcarbxylase"/>
    <property type="match status" value="1"/>
</dbReference>
<evidence type="ECO:0000256" key="12">
    <source>
        <dbReference type="SAM" id="Phobius"/>
    </source>
</evidence>
<dbReference type="OrthoDB" id="9790893at2"/>
<keyword evidence="12" id="KW-1133">Transmembrane helix</keyword>
<evidence type="ECO:0000256" key="11">
    <source>
        <dbReference type="HAMAP-Rule" id="MF_00664"/>
    </source>
</evidence>
<keyword evidence="3 11" id="KW-0210">Decarboxylase</keyword>
<comment type="cofactor">
    <cofactor evidence="11">
        <name>pyruvate</name>
        <dbReference type="ChEBI" id="CHEBI:15361"/>
    </cofactor>
    <text evidence="11">Binds 1 pyruvoyl group covalently per subunit.</text>
</comment>
<dbReference type="HAMAP" id="MF_00664">
    <property type="entry name" value="PS_decarb_PSD_A"/>
    <property type="match status" value="1"/>
</dbReference>
<keyword evidence="10 11" id="KW-0670">Pyruvate</keyword>
<dbReference type="EMBL" id="AP009153">
    <property type="protein sequence ID" value="BAH38775.1"/>
    <property type="molecule type" value="Genomic_DNA"/>
</dbReference>
<dbReference type="AlphaFoldDB" id="C1A3V0"/>
<reference evidence="14" key="1">
    <citation type="submission" date="2006-03" db="EMBL/GenBank/DDBJ databases">
        <title>Complete genome sequence of Gemmatimonas aurantiaca T-27 that represents a novel phylum Gemmatimonadetes.</title>
        <authorList>
            <person name="Takasaki K."/>
            <person name="Ichikawa N."/>
            <person name="Miura H."/>
            <person name="Matsushita S."/>
            <person name="Watanabe Y."/>
            <person name="Oguchi A."/>
            <person name="Ankai A."/>
            <person name="Yashiro I."/>
            <person name="Takahashi M."/>
            <person name="Terui Y."/>
            <person name="Fukui S."/>
            <person name="Yokoyama H."/>
            <person name="Tanikawa S."/>
            <person name="Hanada S."/>
            <person name="Kamagata Y."/>
            <person name="Fujita N."/>
        </authorList>
    </citation>
    <scope>NUCLEOTIDE SEQUENCE [LARGE SCALE GENOMIC DNA]</scope>
    <source>
        <strain evidence="14">T-27 / DSM 14586 / JCM 11422 / NBRC 100505</strain>
    </source>
</reference>
<feature type="modified residue" description="Pyruvic acid (Ser); by autocatalysis" evidence="11">
    <location>
        <position position="183"/>
    </location>
</feature>
<evidence type="ECO:0000256" key="5">
    <source>
        <dbReference type="ARBA" id="ARBA00023136"/>
    </source>
</evidence>
<keyword evidence="14" id="KW-1185">Reference proteome</keyword>
<evidence type="ECO:0000256" key="7">
    <source>
        <dbReference type="ARBA" id="ARBA00023209"/>
    </source>
</evidence>
<accession>C1A3V0</accession>
<feature type="chain" id="PRO_5023283848" description="Phosphatidylserine decarboxylase alpha chain" evidence="11">
    <location>
        <begin position="183"/>
        <end position="216"/>
    </location>
</feature>
<protein>
    <recommendedName>
        <fullName evidence="11">Phosphatidylserine decarboxylase proenzyme</fullName>
        <ecNumber evidence="11">4.1.1.65</ecNumber>
    </recommendedName>
    <component>
        <recommendedName>
            <fullName evidence="11">Phosphatidylserine decarboxylase alpha chain</fullName>
        </recommendedName>
    </component>
    <component>
        <recommendedName>
            <fullName evidence="11">Phosphatidylserine decarboxylase beta chain</fullName>
        </recommendedName>
    </component>
</protein>
<evidence type="ECO:0000256" key="8">
    <source>
        <dbReference type="ARBA" id="ARBA00023239"/>
    </source>
</evidence>
<keyword evidence="9 11" id="KW-1208">Phospholipid metabolism</keyword>
<comment type="PTM">
    <text evidence="11">Is synthesized initially as an inactive proenzyme. Formation of the active enzyme involves a self-maturation process in which the active site pyruvoyl group is generated from an internal serine residue via an autocatalytic post-translational modification. Two non-identical subunits are generated from the proenzyme in this reaction, and the pyruvate is formed at the N-terminus of the alpha chain, which is derived from the carboxyl end of the proenzyme. The post-translation cleavage follows an unusual pathway, termed non-hydrolytic serinolysis, in which the side chain hydroxyl group of the serine supplies its oxygen atom to form the C-terminus of the beta chain, while the remainder of the serine residue undergoes an oxidative deamination to produce ammonia and the pyruvoyl prosthetic group on the alpha chain.</text>
</comment>
<dbReference type="KEGG" id="gau:GAU_1733"/>
<keyword evidence="6 11" id="KW-0865">Zymogen</keyword>
<name>C1A3V0_GEMAT</name>
<comment type="function">
    <text evidence="11">Catalyzes the formation of phosphatidylethanolamine (PtdEtn) from phosphatidylserine (PtdSer).</text>
</comment>
<keyword evidence="5 11" id="KW-0472">Membrane</keyword>
<dbReference type="NCBIfam" id="NF003678">
    <property type="entry name" value="PRK05305.1-2"/>
    <property type="match status" value="1"/>
</dbReference>
<comment type="similarity">
    <text evidence="11">Belongs to the phosphatidylserine decarboxylase family. PSD-A subfamily.</text>
</comment>
<dbReference type="HOGENOM" id="CLU_072492_2_0_0"/>
<organism evidence="13 14">
    <name type="scientific">Gemmatimonas aurantiaca (strain DSM 14586 / JCM 11422 / NBRC 100505 / T-27)</name>
    <dbReference type="NCBI Taxonomy" id="379066"/>
    <lineage>
        <taxon>Bacteria</taxon>
        <taxon>Pseudomonadati</taxon>
        <taxon>Gemmatimonadota</taxon>
        <taxon>Gemmatimonadia</taxon>
        <taxon>Gemmatimonadales</taxon>
        <taxon>Gemmatimonadaceae</taxon>
        <taxon>Gemmatimonas</taxon>
    </lineage>
</organism>
<keyword evidence="8 11" id="KW-0456">Lyase</keyword>
<dbReference type="GO" id="GO:0006646">
    <property type="term" value="P:phosphatidylethanolamine biosynthetic process"/>
    <property type="evidence" value="ECO:0007669"/>
    <property type="project" value="UniProtKB-UniRule"/>
</dbReference>
<dbReference type="InterPro" id="IPR003817">
    <property type="entry name" value="PS_Dcarbxylase"/>
</dbReference>
<evidence type="ECO:0000256" key="6">
    <source>
        <dbReference type="ARBA" id="ARBA00023145"/>
    </source>
</evidence>
<dbReference type="GO" id="GO:0004609">
    <property type="term" value="F:phosphatidylserine decarboxylase activity"/>
    <property type="evidence" value="ECO:0007669"/>
    <property type="project" value="UniProtKB-UniRule"/>
</dbReference>
<feature type="active site" description="Schiff-base intermediate with substrate; via pyruvic acid" evidence="11">
    <location>
        <position position="183"/>
    </location>
</feature>
<sequence length="216" mass="23513">MFAREGYPFMLGALALAAMAYVGALRLRSWPLWVVAFLLTVIALWVAWFFRNPERIGERGDRVVVSPADGRVVLITNIDEPTFVGGPTTRVSIFMNVFDVHVNRYPVNGRVAHVVHKAGKFLNAVTEASSTDNEQASVGIVSGPHRILMRQIAGLIARRIITDSVSGDTATQGARMGLIRFGSRVDVFLPPTSTLRVAVGQRMKAGETILADLPAT</sequence>
<dbReference type="Proteomes" id="UP000002209">
    <property type="component" value="Chromosome"/>
</dbReference>
<evidence type="ECO:0000313" key="14">
    <source>
        <dbReference type="Proteomes" id="UP000002209"/>
    </source>
</evidence>
<dbReference type="STRING" id="379066.GAU_1733"/>
<dbReference type="eggNOG" id="COG0688">
    <property type="taxonomic scope" value="Bacteria"/>
</dbReference>
<feature type="chain" id="PRO_5023283847" description="Phosphatidylserine decarboxylase beta chain" evidence="11">
    <location>
        <begin position="1"/>
        <end position="182"/>
    </location>
</feature>
<dbReference type="RefSeq" id="WP_012683222.1">
    <property type="nucleotide sequence ID" value="NC_012489.1"/>
</dbReference>
<feature type="transmembrane region" description="Helical" evidence="12">
    <location>
        <begin position="7"/>
        <end position="24"/>
    </location>
</feature>
<keyword evidence="7 11" id="KW-0594">Phospholipid biosynthesis</keyword>
<evidence type="ECO:0000313" key="13">
    <source>
        <dbReference type="EMBL" id="BAH38775.1"/>
    </source>
</evidence>
<dbReference type="GO" id="GO:0005886">
    <property type="term" value="C:plasma membrane"/>
    <property type="evidence" value="ECO:0007669"/>
    <property type="project" value="UniProtKB-SubCell"/>
</dbReference>
<comment type="subunit">
    <text evidence="11">Heterodimer of a large membrane-associated beta subunit and a small pyruvoyl-containing alpha subunit.</text>
</comment>
<comment type="subcellular location">
    <subcellularLocation>
        <location evidence="11">Cell membrane</location>
        <topology evidence="11">Peripheral membrane protein</topology>
    </subcellularLocation>
</comment>
<comment type="catalytic activity">
    <reaction evidence="11">
        <text>a 1,2-diacyl-sn-glycero-3-phospho-L-serine + H(+) = a 1,2-diacyl-sn-glycero-3-phosphoethanolamine + CO2</text>
        <dbReference type="Rhea" id="RHEA:20828"/>
        <dbReference type="ChEBI" id="CHEBI:15378"/>
        <dbReference type="ChEBI" id="CHEBI:16526"/>
        <dbReference type="ChEBI" id="CHEBI:57262"/>
        <dbReference type="ChEBI" id="CHEBI:64612"/>
        <dbReference type="EC" id="4.1.1.65"/>
    </reaction>
</comment>
<evidence type="ECO:0000256" key="3">
    <source>
        <dbReference type="ARBA" id="ARBA00022793"/>
    </source>
</evidence>
<dbReference type="UniPathway" id="UPA00558">
    <property type="reaction ID" value="UER00616"/>
</dbReference>
<gene>
    <name evidence="11 13" type="primary">psd</name>
    <name evidence="13" type="ordered locus">GAU_1733</name>
</gene>
<dbReference type="NCBIfam" id="NF003685">
    <property type="entry name" value="PRK05305.2-5"/>
    <property type="match status" value="1"/>
</dbReference>
<dbReference type="PANTHER" id="PTHR35809:SF1">
    <property type="entry name" value="ARCHAETIDYLSERINE DECARBOXYLASE PROENZYME-RELATED"/>
    <property type="match status" value="1"/>
</dbReference>
<feature type="site" description="Cleavage (non-hydrolytic); by autocatalysis" evidence="11">
    <location>
        <begin position="182"/>
        <end position="183"/>
    </location>
</feature>
<dbReference type="PANTHER" id="PTHR35809">
    <property type="entry name" value="ARCHAETIDYLSERINE DECARBOXYLASE PROENZYME-RELATED"/>
    <property type="match status" value="1"/>
</dbReference>
<evidence type="ECO:0000256" key="2">
    <source>
        <dbReference type="ARBA" id="ARBA00022516"/>
    </source>
</evidence>
<evidence type="ECO:0000256" key="10">
    <source>
        <dbReference type="ARBA" id="ARBA00023317"/>
    </source>
</evidence>
<dbReference type="EC" id="4.1.1.65" evidence="11"/>
<comment type="pathway">
    <text evidence="11">Phospholipid metabolism; phosphatidylethanolamine biosynthesis; phosphatidylethanolamine from CDP-diacylglycerol: step 2/2.</text>
</comment>
<evidence type="ECO:0000256" key="1">
    <source>
        <dbReference type="ARBA" id="ARBA00022475"/>
    </source>
</evidence>
<keyword evidence="1 11" id="KW-1003">Cell membrane</keyword>
<proteinExistence type="inferred from homology"/>